<protein>
    <submittedName>
        <fullName evidence="3">LolMLd</fullName>
    </submittedName>
</protein>
<dbReference type="InterPro" id="IPR014756">
    <property type="entry name" value="Ig_E-set"/>
</dbReference>
<dbReference type="EMBL" id="KX011370">
    <property type="protein sequence ID" value="ANW11449.1"/>
    <property type="molecule type" value="mRNA"/>
</dbReference>
<sequence length="151" mass="16637">MIRYFLFIALIQSFAFGQEFKLFKCPDIALPNKVKIAQCPSKKPCSNIINGKDATITGIFEFNINHKTSKLPITANVKRANGKSEIIALPFGDACNSVVKTKCPLKPGAHKIKLPLRVKDVKRGEKLTVSVTIRDNKNKPIVCAAVELTAK</sequence>
<evidence type="ECO:0000313" key="3">
    <source>
        <dbReference type="EMBL" id="ANW11449.1"/>
    </source>
</evidence>
<name>A0A1B1V3G2_9DIPT</name>
<feature type="chain" id="PRO_5008531101" evidence="1">
    <location>
        <begin position="18"/>
        <end position="151"/>
    </location>
</feature>
<feature type="domain" description="MD-2-related lipid-recognition" evidence="2">
    <location>
        <begin position="24"/>
        <end position="148"/>
    </location>
</feature>
<dbReference type="AlphaFoldDB" id="A0A1B1V3G2"/>
<keyword evidence="1" id="KW-0732">Signal</keyword>
<proteinExistence type="evidence at transcript level"/>
<dbReference type="SUPFAM" id="SSF81296">
    <property type="entry name" value="E set domains"/>
    <property type="match status" value="1"/>
</dbReference>
<dbReference type="InterPro" id="IPR003172">
    <property type="entry name" value="ML_dom"/>
</dbReference>
<evidence type="ECO:0000259" key="2">
    <source>
        <dbReference type="Pfam" id="PF02221"/>
    </source>
</evidence>
<feature type="signal peptide" evidence="1">
    <location>
        <begin position="1"/>
        <end position="17"/>
    </location>
</feature>
<accession>A0A1B1V3G2</accession>
<evidence type="ECO:0000256" key="1">
    <source>
        <dbReference type="SAM" id="SignalP"/>
    </source>
</evidence>
<reference evidence="3" key="1">
    <citation type="journal article" date="2016" name="PLoS Negl. Trop. Dis.">
        <title>Molecular Diversity between Salivary Proteins from New World and Old World Sand Flies with Emphasis on Bichromomyia olmeca, the Sand Fly Vector of Leishmania mexicana in Mesoamerica.</title>
        <authorList>
            <person name="Abdeladhim M."/>
            <person name="V Coutinho-Abreu I."/>
            <person name="Townsend S."/>
            <person name="Pasos-Pinto S."/>
            <person name="Sanchez L."/>
            <person name="Rasouli M."/>
            <person name="B Guimaraes-Costa A."/>
            <person name="Aslan H."/>
            <person name="Francischetti I.M."/>
            <person name="Oliveira F."/>
            <person name="Becker I."/>
            <person name="Kamhawi S."/>
            <person name="Ribeiro J.M."/>
            <person name="Jochim R.C."/>
            <person name="Valenzuela J.G."/>
        </authorList>
    </citation>
    <scope>NUCLEOTIDE SEQUENCE</scope>
    <source>
        <tissue evidence="3">Salivary gland</tissue>
    </source>
</reference>
<dbReference type="Pfam" id="PF02221">
    <property type="entry name" value="E1_DerP2_DerF2"/>
    <property type="match status" value="1"/>
</dbReference>
<dbReference type="Gene3D" id="2.60.40.770">
    <property type="match status" value="1"/>
</dbReference>
<organism evidence="3">
    <name type="scientific">Bichromomyia olmeca</name>
    <dbReference type="NCBI Taxonomy" id="715919"/>
    <lineage>
        <taxon>Eukaryota</taxon>
        <taxon>Metazoa</taxon>
        <taxon>Ecdysozoa</taxon>
        <taxon>Arthropoda</taxon>
        <taxon>Hexapoda</taxon>
        <taxon>Insecta</taxon>
        <taxon>Pterygota</taxon>
        <taxon>Neoptera</taxon>
        <taxon>Endopterygota</taxon>
        <taxon>Diptera</taxon>
        <taxon>Nematocera</taxon>
        <taxon>Psychodoidea</taxon>
        <taxon>Psychodidae</taxon>
        <taxon>Bichromomyia</taxon>
    </lineage>
</organism>